<evidence type="ECO:0000256" key="1">
    <source>
        <dbReference type="ARBA" id="ARBA00004651"/>
    </source>
</evidence>
<organism evidence="4 5">
    <name type="scientific">Acetobacter suratthaniensis</name>
    <dbReference type="NCBI Taxonomy" id="1502841"/>
    <lineage>
        <taxon>Bacteria</taxon>
        <taxon>Pseudomonadati</taxon>
        <taxon>Pseudomonadota</taxon>
        <taxon>Alphaproteobacteria</taxon>
        <taxon>Acetobacterales</taxon>
        <taxon>Acetobacteraceae</taxon>
        <taxon>Acetobacter</taxon>
    </lineage>
</organism>
<dbReference type="EMBL" id="JAFVMG010000014">
    <property type="protein sequence ID" value="MBO1329091.1"/>
    <property type="molecule type" value="Genomic_DNA"/>
</dbReference>
<feature type="transmembrane region" description="Helical" evidence="2">
    <location>
        <begin position="252"/>
        <end position="273"/>
    </location>
</feature>
<keyword evidence="2" id="KW-0472">Membrane</keyword>
<dbReference type="RefSeq" id="WP_207854958.1">
    <property type="nucleotide sequence ID" value="NZ_JAFVMG010000014.1"/>
</dbReference>
<accession>A0ABS3LNZ7</accession>
<dbReference type="Pfam" id="PF02254">
    <property type="entry name" value="TrkA_N"/>
    <property type="match status" value="1"/>
</dbReference>
<evidence type="ECO:0000313" key="5">
    <source>
        <dbReference type="Proteomes" id="UP000664399"/>
    </source>
</evidence>
<dbReference type="PROSITE" id="PS51201">
    <property type="entry name" value="RCK_N"/>
    <property type="match status" value="1"/>
</dbReference>
<dbReference type="Gene3D" id="1.10.287.70">
    <property type="match status" value="1"/>
</dbReference>
<gene>
    <name evidence="4" type="ORF">J2D75_11480</name>
</gene>
<dbReference type="PANTHER" id="PTHR43833">
    <property type="entry name" value="POTASSIUM CHANNEL PROTEIN 2-RELATED-RELATED"/>
    <property type="match status" value="1"/>
</dbReference>
<feature type="transmembrane region" description="Helical" evidence="2">
    <location>
        <begin position="139"/>
        <end position="159"/>
    </location>
</feature>
<proteinExistence type="predicted"/>
<feature type="transmembrane region" description="Helical" evidence="2">
    <location>
        <begin position="191"/>
        <end position="214"/>
    </location>
</feature>
<dbReference type="InterPro" id="IPR050721">
    <property type="entry name" value="Trk_Ktr_HKT_K-transport"/>
</dbReference>
<keyword evidence="5" id="KW-1185">Reference proteome</keyword>
<feature type="transmembrane region" description="Helical" evidence="2">
    <location>
        <begin position="220"/>
        <end position="240"/>
    </location>
</feature>
<feature type="transmembrane region" description="Helical" evidence="2">
    <location>
        <begin position="165"/>
        <end position="184"/>
    </location>
</feature>
<dbReference type="PANTHER" id="PTHR43833:SF11">
    <property type="entry name" value="VOLTAGE-GATED POTASSIUM CHANNEL KCH"/>
    <property type="match status" value="1"/>
</dbReference>
<dbReference type="InterPro" id="IPR036291">
    <property type="entry name" value="NAD(P)-bd_dom_sf"/>
</dbReference>
<feature type="domain" description="RCK N-terminal" evidence="3">
    <location>
        <begin position="295"/>
        <end position="410"/>
    </location>
</feature>
<feature type="transmembrane region" description="Helical" evidence="2">
    <location>
        <begin position="108"/>
        <end position="132"/>
    </location>
</feature>
<evidence type="ECO:0000256" key="2">
    <source>
        <dbReference type="SAM" id="Phobius"/>
    </source>
</evidence>
<evidence type="ECO:0000259" key="3">
    <source>
        <dbReference type="PROSITE" id="PS51201"/>
    </source>
</evidence>
<dbReference type="Gene3D" id="3.40.50.720">
    <property type="entry name" value="NAD(P)-binding Rossmann-like Domain"/>
    <property type="match status" value="1"/>
</dbReference>
<reference evidence="4 5" key="1">
    <citation type="submission" date="2021-03" db="EMBL/GenBank/DDBJ databases">
        <title>The complete genome sequence of Acetobacter suratthaniensis TBRC 1719.</title>
        <authorList>
            <person name="Charoenyingcharoen P."/>
            <person name="Yukphan P."/>
        </authorList>
    </citation>
    <scope>NUCLEOTIDE SEQUENCE [LARGE SCALE GENOMIC DNA]</scope>
    <source>
        <strain evidence="4 5">TBRC 1719</strain>
    </source>
</reference>
<dbReference type="InterPro" id="IPR003148">
    <property type="entry name" value="RCK_N"/>
</dbReference>
<dbReference type="SUPFAM" id="SSF81324">
    <property type="entry name" value="Voltage-gated potassium channels"/>
    <property type="match status" value="1"/>
</dbReference>
<sequence>MIQGYFLIGAERWLLSRVLAKLDIQNVFLGWFSCTAVAFNRKMNDLKKKIFLAFGFLKFASIKSPLLRILISSLLLLYDSYLIVKPFLLKNFRNFISEGNANYSWHDAIIFMGLLDIPRFFMGVILFLMAFIVLFRTRVAWFSAISILFCVSFIDFFVIKNDSISVVYFILTIVYLLMVWRDFYKHNLGTISLFALLSIVSLLVYGSLGVLYLGDQFSPHILNVYEAIYFVIVCMSTVGFGDIVPVSDTARIFTVTVIIFGITIFAASLASIAGTMVRNNVKKILHGKIAKVTRNNHCIIIGASYFAQGVCRKFVEAGIVITVVCKTGEKNLFPENIDIIEGDPSSIDILNLAGAKEAKYILSLMENDSDNAFILLAAKEVCGEKTKIIALVNDDQNINKIKIIKPDGILSLQELGSEILMQTISGKTDNNSIVNIFLKT</sequence>
<keyword evidence="2" id="KW-1133">Transmembrane helix</keyword>
<dbReference type="SUPFAM" id="SSF51735">
    <property type="entry name" value="NAD(P)-binding Rossmann-fold domains"/>
    <property type="match status" value="1"/>
</dbReference>
<protein>
    <submittedName>
        <fullName evidence="4">NAD-binding protein</fullName>
    </submittedName>
</protein>
<evidence type="ECO:0000313" key="4">
    <source>
        <dbReference type="EMBL" id="MBO1329091.1"/>
    </source>
</evidence>
<comment type="caution">
    <text evidence="4">The sequence shown here is derived from an EMBL/GenBank/DDBJ whole genome shotgun (WGS) entry which is preliminary data.</text>
</comment>
<dbReference type="Pfam" id="PF07885">
    <property type="entry name" value="Ion_trans_2"/>
    <property type="match status" value="1"/>
</dbReference>
<dbReference type="Proteomes" id="UP000664399">
    <property type="component" value="Unassembled WGS sequence"/>
</dbReference>
<name>A0ABS3LNZ7_9PROT</name>
<keyword evidence="2" id="KW-0812">Transmembrane</keyword>
<comment type="subcellular location">
    <subcellularLocation>
        <location evidence="1">Cell membrane</location>
        <topology evidence="1">Multi-pass membrane protein</topology>
    </subcellularLocation>
</comment>
<dbReference type="InterPro" id="IPR013099">
    <property type="entry name" value="K_chnl_dom"/>
</dbReference>